<dbReference type="OrthoDB" id="674604at2759"/>
<dbReference type="PANTHER" id="PTHR10622:SF10">
    <property type="entry name" value="HET DOMAIN-CONTAINING PROTEIN"/>
    <property type="match status" value="1"/>
</dbReference>
<sequence>MRLLSFDDEGGLRLTELYGEIPPYVILSHTWGNDSDEVTYRDKIQFCGKQALKDGYTYFWVDTCCIDKSDSAELQVAINSMFRWYQRSRRCYVYLRDVSTNDEDWEDTFRRSRWFTRGWTLQELIAPSSVEFFSSDGQRLGYKKFAHELLSWATGRQTKREEDKVYSLQGMFMSFYRCFTVKGKNQPFGGFERKLPKLPLTIEQEVLNKILFGSPNWITYRL</sequence>
<accession>A0A1E3PTS4</accession>
<keyword evidence="3" id="KW-1185">Reference proteome</keyword>
<dbReference type="Proteomes" id="UP000094385">
    <property type="component" value="Unassembled WGS sequence"/>
</dbReference>
<dbReference type="STRING" id="675824.A0A1E3PTS4"/>
<protein>
    <recommendedName>
        <fullName evidence="1">Heterokaryon incompatibility domain-containing protein</fullName>
    </recommendedName>
</protein>
<evidence type="ECO:0000313" key="2">
    <source>
        <dbReference type="EMBL" id="ODQ68730.1"/>
    </source>
</evidence>
<organism evidence="2 3">
    <name type="scientific">Lipomyces starkeyi NRRL Y-11557</name>
    <dbReference type="NCBI Taxonomy" id="675824"/>
    <lineage>
        <taxon>Eukaryota</taxon>
        <taxon>Fungi</taxon>
        <taxon>Dikarya</taxon>
        <taxon>Ascomycota</taxon>
        <taxon>Saccharomycotina</taxon>
        <taxon>Lipomycetes</taxon>
        <taxon>Lipomycetales</taxon>
        <taxon>Lipomycetaceae</taxon>
        <taxon>Lipomyces</taxon>
    </lineage>
</organism>
<feature type="domain" description="Heterokaryon incompatibility" evidence="1">
    <location>
        <begin position="24"/>
        <end position="100"/>
    </location>
</feature>
<name>A0A1E3PTS4_LIPST</name>
<gene>
    <name evidence="2" type="ORF">LIPSTDRAFT_121109</name>
</gene>
<dbReference type="Pfam" id="PF06985">
    <property type="entry name" value="HET"/>
    <property type="match status" value="1"/>
</dbReference>
<dbReference type="AlphaFoldDB" id="A0A1E3PTS4"/>
<evidence type="ECO:0000259" key="1">
    <source>
        <dbReference type="Pfam" id="PF06985"/>
    </source>
</evidence>
<reference evidence="2 3" key="1">
    <citation type="journal article" date="2016" name="Proc. Natl. Acad. Sci. U.S.A.">
        <title>Comparative genomics of biotechnologically important yeasts.</title>
        <authorList>
            <person name="Riley R."/>
            <person name="Haridas S."/>
            <person name="Wolfe K.H."/>
            <person name="Lopes M.R."/>
            <person name="Hittinger C.T."/>
            <person name="Goeker M."/>
            <person name="Salamov A.A."/>
            <person name="Wisecaver J.H."/>
            <person name="Long T.M."/>
            <person name="Calvey C.H."/>
            <person name="Aerts A.L."/>
            <person name="Barry K.W."/>
            <person name="Choi C."/>
            <person name="Clum A."/>
            <person name="Coughlan A.Y."/>
            <person name="Deshpande S."/>
            <person name="Douglass A.P."/>
            <person name="Hanson S.J."/>
            <person name="Klenk H.-P."/>
            <person name="LaButti K.M."/>
            <person name="Lapidus A."/>
            <person name="Lindquist E.A."/>
            <person name="Lipzen A.M."/>
            <person name="Meier-Kolthoff J.P."/>
            <person name="Ohm R.A."/>
            <person name="Otillar R.P."/>
            <person name="Pangilinan J.L."/>
            <person name="Peng Y."/>
            <person name="Rokas A."/>
            <person name="Rosa C.A."/>
            <person name="Scheuner C."/>
            <person name="Sibirny A.A."/>
            <person name="Slot J.C."/>
            <person name="Stielow J.B."/>
            <person name="Sun H."/>
            <person name="Kurtzman C.P."/>
            <person name="Blackwell M."/>
            <person name="Grigoriev I.V."/>
            <person name="Jeffries T.W."/>
        </authorList>
    </citation>
    <scope>NUCLEOTIDE SEQUENCE [LARGE SCALE GENOMIC DNA]</scope>
    <source>
        <strain evidence="2 3">NRRL Y-11557</strain>
    </source>
</reference>
<dbReference type="EMBL" id="KV454359">
    <property type="protein sequence ID" value="ODQ68730.1"/>
    <property type="molecule type" value="Genomic_DNA"/>
</dbReference>
<proteinExistence type="predicted"/>
<dbReference type="InterPro" id="IPR010730">
    <property type="entry name" value="HET"/>
</dbReference>
<dbReference type="PANTHER" id="PTHR10622">
    <property type="entry name" value="HET DOMAIN-CONTAINING PROTEIN"/>
    <property type="match status" value="1"/>
</dbReference>
<evidence type="ECO:0000313" key="3">
    <source>
        <dbReference type="Proteomes" id="UP000094385"/>
    </source>
</evidence>